<proteinExistence type="predicted"/>
<name>A0ABT6VSS7_9ACTN</name>
<keyword evidence="1" id="KW-0732">Signal</keyword>
<dbReference type="RefSeq" id="WP_271325052.1">
    <property type="nucleotide sequence ID" value="NZ_JAAGKO020000002.1"/>
</dbReference>
<dbReference type="Proteomes" id="UP001156398">
    <property type="component" value="Unassembled WGS sequence"/>
</dbReference>
<comment type="caution">
    <text evidence="2">The sequence shown here is derived from an EMBL/GenBank/DDBJ whole genome shotgun (WGS) entry which is preliminary data.</text>
</comment>
<evidence type="ECO:0008006" key="4">
    <source>
        <dbReference type="Google" id="ProtNLM"/>
    </source>
</evidence>
<keyword evidence="3" id="KW-1185">Reference proteome</keyword>
<sequence length="59" mass="6286">MRRIAAVLLGSLLLSGIAVTSAHADDESDFQHFSSQLDVGSTGIEYTQDKDGGWSSNDD</sequence>
<reference evidence="2 3" key="1">
    <citation type="submission" date="2023-05" db="EMBL/GenBank/DDBJ databases">
        <title>Streptantibioticus silvisoli sp. nov., acidotolerant actinomycetes 1 from pine litter.</title>
        <authorList>
            <person name="Swiecimska M."/>
            <person name="Golinska P."/>
            <person name="Sangal V."/>
            <person name="Wachnowicz B."/>
            <person name="Goodfellow M."/>
        </authorList>
    </citation>
    <scope>NUCLEOTIDE SEQUENCE [LARGE SCALE GENOMIC DNA]</scope>
    <source>
        <strain evidence="2 3">SL54</strain>
    </source>
</reference>
<dbReference type="EMBL" id="JAAGKO020000002">
    <property type="protein sequence ID" value="MDI5961531.1"/>
    <property type="molecule type" value="Genomic_DNA"/>
</dbReference>
<protein>
    <recommendedName>
        <fullName evidence="4">Secreted protein</fullName>
    </recommendedName>
</protein>
<accession>A0ABT6VSS7</accession>
<evidence type="ECO:0000313" key="3">
    <source>
        <dbReference type="Proteomes" id="UP001156398"/>
    </source>
</evidence>
<gene>
    <name evidence="2" type="ORF">POF43_002135</name>
</gene>
<organism evidence="2 3">
    <name type="scientific">Streptantibioticus silvisoli</name>
    <dbReference type="NCBI Taxonomy" id="2705255"/>
    <lineage>
        <taxon>Bacteria</taxon>
        <taxon>Bacillati</taxon>
        <taxon>Actinomycetota</taxon>
        <taxon>Actinomycetes</taxon>
        <taxon>Kitasatosporales</taxon>
        <taxon>Streptomycetaceae</taxon>
        <taxon>Streptantibioticus</taxon>
    </lineage>
</organism>
<evidence type="ECO:0000256" key="1">
    <source>
        <dbReference type="SAM" id="SignalP"/>
    </source>
</evidence>
<feature type="signal peptide" evidence="1">
    <location>
        <begin position="1"/>
        <end position="24"/>
    </location>
</feature>
<evidence type="ECO:0000313" key="2">
    <source>
        <dbReference type="EMBL" id="MDI5961531.1"/>
    </source>
</evidence>
<feature type="chain" id="PRO_5045958551" description="Secreted protein" evidence="1">
    <location>
        <begin position="25"/>
        <end position="59"/>
    </location>
</feature>